<dbReference type="InterPro" id="IPR000917">
    <property type="entry name" value="Sulfatase_N"/>
</dbReference>
<dbReference type="OrthoDB" id="9762324at2"/>
<evidence type="ECO:0000256" key="5">
    <source>
        <dbReference type="SAM" id="MobiDB-lite"/>
    </source>
</evidence>
<feature type="region of interest" description="Disordered" evidence="5">
    <location>
        <begin position="476"/>
        <end position="496"/>
    </location>
</feature>
<evidence type="ECO:0000256" key="3">
    <source>
        <dbReference type="ARBA" id="ARBA00022801"/>
    </source>
</evidence>
<keyword evidence="2" id="KW-0479">Metal-binding</keyword>
<dbReference type="AlphaFoldDB" id="Q01PN7"/>
<comment type="similarity">
    <text evidence="1">Belongs to the sulfatase family.</text>
</comment>
<reference evidence="7" key="1">
    <citation type="submission" date="2006-10" db="EMBL/GenBank/DDBJ databases">
        <title>Complete sequence of Solibacter usitatus Ellin6076.</title>
        <authorList>
            <consortium name="US DOE Joint Genome Institute"/>
            <person name="Copeland A."/>
            <person name="Lucas S."/>
            <person name="Lapidus A."/>
            <person name="Barry K."/>
            <person name="Detter J.C."/>
            <person name="Glavina del Rio T."/>
            <person name="Hammon N."/>
            <person name="Israni S."/>
            <person name="Dalin E."/>
            <person name="Tice H."/>
            <person name="Pitluck S."/>
            <person name="Thompson L.S."/>
            <person name="Brettin T."/>
            <person name="Bruce D."/>
            <person name="Han C."/>
            <person name="Tapia R."/>
            <person name="Gilna P."/>
            <person name="Schmutz J."/>
            <person name="Larimer F."/>
            <person name="Land M."/>
            <person name="Hauser L."/>
            <person name="Kyrpides N."/>
            <person name="Mikhailova N."/>
            <person name="Janssen P.H."/>
            <person name="Kuske C.R."/>
            <person name="Richardson P."/>
        </authorList>
    </citation>
    <scope>NUCLEOTIDE SEQUENCE</scope>
    <source>
        <strain evidence="7">Ellin6076</strain>
    </source>
</reference>
<proteinExistence type="inferred from homology"/>
<keyword evidence="4" id="KW-0106">Calcium</keyword>
<evidence type="ECO:0000313" key="7">
    <source>
        <dbReference type="EMBL" id="ABJ88383.1"/>
    </source>
</evidence>
<dbReference type="PROSITE" id="PS00523">
    <property type="entry name" value="SULFATASE_1"/>
    <property type="match status" value="1"/>
</dbReference>
<accession>Q01PN7</accession>
<gene>
    <name evidence="7" type="ordered locus">Acid_7475</name>
</gene>
<dbReference type="STRING" id="234267.Acid_7475"/>
<dbReference type="GO" id="GO:0046872">
    <property type="term" value="F:metal ion binding"/>
    <property type="evidence" value="ECO:0007669"/>
    <property type="project" value="UniProtKB-KW"/>
</dbReference>
<organism evidence="7">
    <name type="scientific">Solibacter usitatus (strain Ellin6076)</name>
    <dbReference type="NCBI Taxonomy" id="234267"/>
    <lineage>
        <taxon>Bacteria</taxon>
        <taxon>Pseudomonadati</taxon>
        <taxon>Acidobacteriota</taxon>
        <taxon>Terriglobia</taxon>
        <taxon>Bryobacterales</taxon>
        <taxon>Solibacteraceae</taxon>
        <taxon>Candidatus Solibacter</taxon>
    </lineage>
</organism>
<sequence length="496" mass="55723" precursor="true">MTRREVLMAPAAAAFQRAGAQTTRPNILLLMADQWRADCLGAAGNRAIHTPNLDQLAASGVRFTNAYSATPTCTPARAGLLTGLAPWNHGMLRYAEVGARYPVEMPRALRDAGYYTAAIGKLHYHPQRNVHGYHQALLDESGRIESPDFRSDYRSWFWSQAPNLDPDATGLGWNDFDARPYTLPERLHPTTWTGQTAASWIETYQRSEPFFLKVSFARPHSPYDPPDRLWRRYQDAPLPPAAVAGWASRYAARSGPQPDAWHGDLGAEQVRRSRQGYYGSVTFVDEQIGRIMESLTRRGLLDQTLIVFFSDHGDMLGDHNLWRKSYAYAGSSRVPFLVRWPEGMLTARRGGTIDQMVELRDVLPTFLDAAAAAPARPLDGQSLLPLIAGKSPAWRPFLDLEHGVCYSPDNHWNALADQQYKYIFHARDGREQLFDVQRDAHELHDLSGDPAAAAKLREWRQRMIAHLSPRGDHWVRGGNLATREDDPAYSPNYPGA</sequence>
<evidence type="ECO:0000256" key="2">
    <source>
        <dbReference type="ARBA" id="ARBA00022723"/>
    </source>
</evidence>
<dbReference type="GO" id="GO:0004065">
    <property type="term" value="F:arylsulfatase activity"/>
    <property type="evidence" value="ECO:0007669"/>
    <property type="project" value="TreeGrafter"/>
</dbReference>
<dbReference type="Gene3D" id="3.40.720.10">
    <property type="entry name" value="Alkaline Phosphatase, subunit A"/>
    <property type="match status" value="1"/>
</dbReference>
<name>Q01PN7_SOLUE</name>
<dbReference type="InterPro" id="IPR017850">
    <property type="entry name" value="Alkaline_phosphatase_core_sf"/>
</dbReference>
<dbReference type="SUPFAM" id="SSF53649">
    <property type="entry name" value="Alkaline phosphatase-like"/>
    <property type="match status" value="1"/>
</dbReference>
<evidence type="ECO:0000259" key="6">
    <source>
        <dbReference type="Pfam" id="PF00884"/>
    </source>
</evidence>
<feature type="domain" description="Sulfatase N-terminal" evidence="6">
    <location>
        <begin position="25"/>
        <end position="370"/>
    </location>
</feature>
<dbReference type="KEGG" id="sus:Acid_7475"/>
<dbReference type="PANTHER" id="PTHR42693">
    <property type="entry name" value="ARYLSULFATASE FAMILY MEMBER"/>
    <property type="match status" value="1"/>
</dbReference>
<keyword evidence="3" id="KW-0378">Hydrolase</keyword>
<dbReference type="HOGENOM" id="CLU_006332_9_2_0"/>
<dbReference type="InterPro" id="IPR050738">
    <property type="entry name" value="Sulfatase"/>
</dbReference>
<evidence type="ECO:0000256" key="4">
    <source>
        <dbReference type="ARBA" id="ARBA00022837"/>
    </source>
</evidence>
<protein>
    <submittedName>
        <fullName evidence="7">Sulfatase</fullName>
    </submittedName>
</protein>
<dbReference type="InParanoid" id="Q01PN7"/>
<dbReference type="EMBL" id="CP000473">
    <property type="protein sequence ID" value="ABJ88383.1"/>
    <property type="molecule type" value="Genomic_DNA"/>
</dbReference>
<dbReference type="InterPro" id="IPR024607">
    <property type="entry name" value="Sulfatase_CS"/>
</dbReference>
<evidence type="ECO:0000256" key="1">
    <source>
        <dbReference type="ARBA" id="ARBA00008779"/>
    </source>
</evidence>
<dbReference type="eggNOG" id="COG3119">
    <property type="taxonomic scope" value="Bacteria"/>
</dbReference>
<dbReference type="PANTHER" id="PTHR42693:SF53">
    <property type="entry name" value="ENDO-4-O-SULFATASE"/>
    <property type="match status" value="1"/>
</dbReference>
<dbReference type="Pfam" id="PF00884">
    <property type="entry name" value="Sulfatase"/>
    <property type="match status" value="1"/>
</dbReference>
<dbReference type="NCBIfam" id="NF010322">
    <property type="entry name" value="PRK13759.1"/>
    <property type="match status" value="1"/>
</dbReference>